<organism evidence="1 2">
    <name type="scientific">Prunus yedoensis var. nudiflora</name>
    <dbReference type="NCBI Taxonomy" id="2094558"/>
    <lineage>
        <taxon>Eukaryota</taxon>
        <taxon>Viridiplantae</taxon>
        <taxon>Streptophyta</taxon>
        <taxon>Embryophyta</taxon>
        <taxon>Tracheophyta</taxon>
        <taxon>Spermatophyta</taxon>
        <taxon>Magnoliopsida</taxon>
        <taxon>eudicotyledons</taxon>
        <taxon>Gunneridae</taxon>
        <taxon>Pentapetalae</taxon>
        <taxon>rosids</taxon>
        <taxon>fabids</taxon>
        <taxon>Rosales</taxon>
        <taxon>Rosaceae</taxon>
        <taxon>Amygdaloideae</taxon>
        <taxon>Amygdaleae</taxon>
        <taxon>Prunus</taxon>
    </lineage>
</organism>
<reference evidence="1 2" key="1">
    <citation type="submission" date="2018-02" db="EMBL/GenBank/DDBJ databases">
        <title>Draft genome of wild Prunus yedoensis var. nudiflora.</title>
        <authorList>
            <person name="Baek S."/>
            <person name="Kim J.-H."/>
            <person name="Choi K."/>
            <person name="Kim G.-B."/>
            <person name="Cho A."/>
            <person name="Jang H."/>
            <person name="Shin C.-H."/>
            <person name="Yu H.-J."/>
            <person name="Mun J.-H."/>
        </authorList>
    </citation>
    <scope>NUCLEOTIDE SEQUENCE [LARGE SCALE GENOMIC DNA]</scope>
    <source>
        <strain evidence="2">cv. Jeju island</strain>
        <tissue evidence="1">Leaf</tissue>
    </source>
</reference>
<evidence type="ECO:0000313" key="2">
    <source>
        <dbReference type="Proteomes" id="UP000250321"/>
    </source>
</evidence>
<dbReference type="EMBL" id="PJQY01000234">
    <property type="protein sequence ID" value="PQQ15213.1"/>
    <property type="molecule type" value="Genomic_DNA"/>
</dbReference>
<name>A0A314Z9R0_PRUYE</name>
<protein>
    <submittedName>
        <fullName evidence="1">Uncharacterized protein</fullName>
    </submittedName>
</protein>
<dbReference type="Proteomes" id="UP000250321">
    <property type="component" value="Unassembled WGS sequence"/>
</dbReference>
<comment type="caution">
    <text evidence="1">The sequence shown here is derived from an EMBL/GenBank/DDBJ whole genome shotgun (WGS) entry which is preliminary data.</text>
</comment>
<sequence>MAESGHSSSRQLRENPRAPQILFLCNWAERISPNRMSQRNKRRNEGKIWPNWIETIRVSWRKEASSGYKRGHPLRIKNNPHLESKLPLSPAKPSKFVLYSPFSLIFRLFWQIVIALDKASVKLP</sequence>
<gene>
    <name evidence="1" type="ORF">Pyn_40151</name>
</gene>
<evidence type="ECO:0000313" key="1">
    <source>
        <dbReference type="EMBL" id="PQQ15213.1"/>
    </source>
</evidence>
<dbReference type="AlphaFoldDB" id="A0A314Z9R0"/>
<accession>A0A314Z9R0</accession>
<proteinExistence type="predicted"/>
<keyword evidence="2" id="KW-1185">Reference proteome</keyword>